<organism evidence="2 3">
    <name type="scientific">Yaniella flava</name>
    <dbReference type="NCBI Taxonomy" id="287930"/>
    <lineage>
        <taxon>Bacteria</taxon>
        <taxon>Bacillati</taxon>
        <taxon>Actinomycetota</taxon>
        <taxon>Actinomycetes</taxon>
        <taxon>Micrococcales</taxon>
        <taxon>Micrococcaceae</taxon>
        <taxon>Yaniella</taxon>
    </lineage>
</organism>
<dbReference type="InterPro" id="IPR051698">
    <property type="entry name" value="Transposase_11-like"/>
</dbReference>
<feature type="domain" description="H repeat-associated protein N-terminal" evidence="1">
    <location>
        <begin position="29"/>
        <end position="113"/>
    </location>
</feature>
<sequence>MTSSLKTFHLRHLAVINDFQDAELPWSYQALEAIPDPLAARGVRYGFTELLTTIIAAVLSGSSSLTMIADWAADVHQRNLLTVWKRAPSVATFHWVKATMDAVIVDAVLSDWVKTRMLTKLANRRVRPSWRRLLLMAKKFVVPNTVAAPKAFLMAALNHQYGTVLGEESVDAKTNEIPHLPHLLDQLGDLNGAVITIDALHTLAQQANATVDRGGHCVFTVKTNAKSLHQAINDVGWTRRKPQYRHREKAHGRICSWL</sequence>
<accession>A0ABN2U3T2</accession>
<evidence type="ECO:0000313" key="3">
    <source>
        <dbReference type="Proteomes" id="UP001501461"/>
    </source>
</evidence>
<gene>
    <name evidence="2" type="ORF">GCM10009720_05640</name>
</gene>
<dbReference type="InterPro" id="IPR032806">
    <property type="entry name" value="YbfD_N"/>
</dbReference>
<dbReference type="Pfam" id="PF13808">
    <property type="entry name" value="DDE_Tnp_1_assoc"/>
    <property type="match status" value="1"/>
</dbReference>
<dbReference type="RefSeq" id="WP_343956074.1">
    <property type="nucleotide sequence ID" value="NZ_BAAAMN010000009.1"/>
</dbReference>
<comment type="caution">
    <text evidence="2">The sequence shown here is derived from an EMBL/GenBank/DDBJ whole genome shotgun (WGS) entry which is preliminary data.</text>
</comment>
<dbReference type="InterPro" id="IPR047647">
    <property type="entry name" value="ISAs1_transpos"/>
</dbReference>
<dbReference type="NCBIfam" id="NF033564">
    <property type="entry name" value="transpos_ISAs1"/>
    <property type="match status" value="1"/>
</dbReference>
<name>A0ABN2U3T2_9MICC</name>
<dbReference type="PANTHER" id="PTHR30298">
    <property type="entry name" value="H REPEAT-ASSOCIATED PREDICTED TRANSPOSASE"/>
    <property type="match status" value="1"/>
</dbReference>
<keyword evidence="3" id="KW-1185">Reference proteome</keyword>
<reference evidence="2 3" key="1">
    <citation type="journal article" date="2019" name="Int. J. Syst. Evol. Microbiol.">
        <title>The Global Catalogue of Microorganisms (GCM) 10K type strain sequencing project: providing services to taxonomists for standard genome sequencing and annotation.</title>
        <authorList>
            <consortium name="The Broad Institute Genomics Platform"/>
            <consortium name="The Broad Institute Genome Sequencing Center for Infectious Disease"/>
            <person name="Wu L."/>
            <person name="Ma J."/>
        </authorList>
    </citation>
    <scope>NUCLEOTIDE SEQUENCE [LARGE SCALE GENOMIC DNA]</scope>
    <source>
        <strain evidence="2 3">JCM 13595</strain>
    </source>
</reference>
<dbReference type="PANTHER" id="PTHR30298:SF0">
    <property type="entry name" value="PROTEIN YBFL-RELATED"/>
    <property type="match status" value="1"/>
</dbReference>
<proteinExistence type="predicted"/>
<dbReference type="Proteomes" id="UP001501461">
    <property type="component" value="Unassembled WGS sequence"/>
</dbReference>
<protein>
    <recommendedName>
        <fullName evidence="1">H repeat-associated protein N-terminal domain-containing protein</fullName>
    </recommendedName>
</protein>
<dbReference type="EMBL" id="BAAAMN010000009">
    <property type="protein sequence ID" value="GAA2028736.1"/>
    <property type="molecule type" value="Genomic_DNA"/>
</dbReference>
<evidence type="ECO:0000259" key="1">
    <source>
        <dbReference type="Pfam" id="PF13808"/>
    </source>
</evidence>
<evidence type="ECO:0000313" key="2">
    <source>
        <dbReference type="EMBL" id="GAA2028736.1"/>
    </source>
</evidence>